<dbReference type="GO" id="GO:0016020">
    <property type="term" value="C:membrane"/>
    <property type="evidence" value="ECO:0007669"/>
    <property type="project" value="UniProtKB-SubCell"/>
</dbReference>
<feature type="transmembrane region" description="Helical" evidence="7">
    <location>
        <begin position="102"/>
        <end position="126"/>
    </location>
</feature>
<evidence type="ECO:0000256" key="3">
    <source>
        <dbReference type="ARBA" id="ARBA00022989"/>
    </source>
</evidence>
<evidence type="ECO:0000313" key="9">
    <source>
        <dbReference type="EMBL" id="KAG7058324.1"/>
    </source>
</evidence>
<dbReference type="AlphaFoldDB" id="A0A9P7RHR3"/>
<comment type="similarity">
    <text evidence="6">Belongs to the SAT4 family.</text>
</comment>
<accession>A0A9P7RHR3</accession>
<organism evidence="9 10">
    <name type="scientific">Colletotrichum scovillei</name>
    <dbReference type="NCBI Taxonomy" id="1209932"/>
    <lineage>
        <taxon>Eukaryota</taxon>
        <taxon>Fungi</taxon>
        <taxon>Dikarya</taxon>
        <taxon>Ascomycota</taxon>
        <taxon>Pezizomycotina</taxon>
        <taxon>Sordariomycetes</taxon>
        <taxon>Hypocreomycetidae</taxon>
        <taxon>Glomerellales</taxon>
        <taxon>Glomerellaceae</taxon>
        <taxon>Colletotrichum</taxon>
        <taxon>Colletotrichum acutatum species complex</taxon>
    </lineage>
</organism>
<proteinExistence type="inferred from homology"/>
<comment type="caution">
    <text evidence="9">The sequence shown here is derived from an EMBL/GenBank/DDBJ whole genome shotgun (WGS) entry which is preliminary data.</text>
</comment>
<dbReference type="EMBL" id="JAESDN010000001">
    <property type="protein sequence ID" value="KAG7058324.1"/>
    <property type="molecule type" value="Genomic_DNA"/>
</dbReference>
<dbReference type="Pfam" id="PF20684">
    <property type="entry name" value="Fung_rhodopsin"/>
    <property type="match status" value="1"/>
</dbReference>
<dbReference type="Pfam" id="PF11951">
    <property type="entry name" value="Fungal_trans_2"/>
    <property type="match status" value="1"/>
</dbReference>
<sequence length="724" mass="81295">MLEASRKSQILCYEYPNNNQKGNAPLYAIALPSITSVIVLLRCFARWIVARQLWWDDYVTLLALVLLGVLSACGLAIVALGFGKHYWAINPDSAKTLLQSFYVMQIFYVLLNVTAKIAICCFYIRIFPKQRFQLVTKAVIGLLIVRGLVIVFLISFQCVPITAIWDKSAQGKCLNLTAIGYAGAAASITEDVVLLIMPIPELLHLQLGLKKKLGLVLMFCLGSFGCIASIVRLKYLVSFAYSFDPTWDNSDIISWSGIEVNVAIICGSLPALRVLFQYLPNPFTTIAGFGAISFLEKLWHNYIIPLGYYSDSVKHALIALGCAHRGFIGDYKEEDQAAGAQTYDLLAVQQFSKAMKFTTQDMERLSPTTLRTSLVSCLIFICFEIMQGRYDKAMQHLRSGSSIMVALSKAATDAQAGLPLSVHHRCLAETVKDYYDQLCDLADMFTCLGCDAAYLLEEGEVIPDLSYFFRSNSNEDASKPYSSATEARYDLHLVDQAFGKALRYNVRGRIPMNPISWTSFLNLPESMSPLRDDDRRLGEWLTARHLFDIFSSRLATYTEHLKSSSSTTRQQLWEARLMSVMQKDWSVIIKCLETPSSQPLDRQYFQDLLEDAESLIYAEAEPMQYPVFTLGADVIPRMSLIAGFSGELDLQQRAISLLYAMRRKEGMWDSREIASVLESILLARESSIWDMEYERISLPRIAGMLLSLKLYDGSSTLPLATLVD</sequence>
<name>A0A9P7RHR3_9PEZI</name>
<dbReference type="PANTHER" id="PTHR33048">
    <property type="entry name" value="PTH11-LIKE INTEGRAL MEMBRANE PROTEIN (AFU_ORTHOLOGUE AFUA_5G11245)"/>
    <property type="match status" value="1"/>
</dbReference>
<feature type="transmembrane region" description="Helical" evidence="7">
    <location>
        <begin position="61"/>
        <end position="82"/>
    </location>
</feature>
<protein>
    <submittedName>
        <fullName evidence="9">Integral membrane protein</fullName>
    </submittedName>
</protein>
<keyword evidence="3 7" id="KW-1133">Transmembrane helix</keyword>
<keyword evidence="5" id="KW-0539">Nucleus</keyword>
<evidence type="ECO:0000313" key="10">
    <source>
        <dbReference type="Proteomes" id="UP000699042"/>
    </source>
</evidence>
<evidence type="ECO:0000256" key="1">
    <source>
        <dbReference type="ARBA" id="ARBA00004141"/>
    </source>
</evidence>
<feature type="domain" description="Rhodopsin" evidence="8">
    <location>
        <begin position="41"/>
        <end position="277"/>
    </location>
</feature>
<evidence type="ECO:0000256" key="6">
    <source>
        <dbReference type="ARBA" id="ARBA00038359"/>
    </source>
</evidence>
<dbReference type="Proteomes" id="UP000699042">
    <property type="component" value="Unassembled WGS sequence"/>
</dbReference>
<evidence type="ECO:0000256" key="5">
    <source>
        <dbReference type="ARBA" id="ARBA00023242"/>
    </source>
</evidence>
<evidence type="ECO:0000256" key="7">
    <source>
        <dbReference type="SAM" id="Phobius"/>
    </source>
</evidence>
<keyword evidence="10" id="KW-1185">Reference proteome</keyword>
<evidence type="ECO:0000256" key="2">
    <source>
        <dbReference type="ARBA" id="ARBA00022692"/>
    </source>
</evidence>
<dbReference type="InterPro" id="IPR049326">
    <property type="entry name" value="Rhodopsin_dom_fungi"/>
</dbReference>
<comment type="subcellular location">
    <subcellularLocation>
        <location evidence="1">Membrane</location>
        <topology evidence="1">Multi-pass membrane protein</topology>
    </subcellularLocation>
</comment>
<dbReference type="InterPro" id="IPR052337">
    <property type="entry name" value="SAT4-like"/>
</dbReference>
<feature type="transmembrane region" description="Helical" evidence="7">
    <location>
        <begin position="177"/>
        <end position="200"/>
    </location>
</feature>
<reference evidence="9" key="1">
    <citation type="submission" date="2021-05" db="EMBL/GenBank/DDBJ databases">
        <title>Comparative genomics of three Colletotrichum scovillei strains and genetic complementation revealed genes involved fungal growth and virulence on chili pepper.</title>
        <authorList>
            <person name="Hsieh D.-K."/>
            <person name="Chuang S.-C."/>
            <person name="Chen C.-Y."/>
            <person name="Chao Y.-T."/>
            <person name="Lu M.-Y.J."/>
            <person name="Lee M.-H."/>
            <person name="Shih M.-C."/>
        </authorList>
    </citation>
    <scope>NUCLEOTIDE SEQUENCE</scope>
    <source>
        <strain evidence="9">Coll-153</strain>
    </source>
</reference>
<dbReference type="PANTHER" id="PTHR33048:SF47">
    <property type="entry name" value="INTEGRAL MEMBRANE PROTEIN-RELATED"/>
    <property type="match status" value="1"/>
</dbReference>
<feature type="transmembrane region" description="Helical" evidence="7">
    <location>
        <begin position="212"/>
        <end position="232"/>
    </location>
</feature>
<feature type="transmembrane region" description="Helical" evidence="7">
    <location>
        <begin position="26"/>
        <end position="49"/>
    </location>
</feature>
<gene>
    <name evidence="9" type="ORF">JMJ77_005701</name>
</gene>
<feature type="transmembrane region" description="Helical" evidence="7">
    <location>
        <begin position="138"/>
        <end position="165"/>
    </location>
</feature>
<evidence type="ECO:0000256" key="4">
    <source>
        <dbReference type="ARBA" id="ARBA00023136"/>
    </source>
</evidence>
<keyword evidence="2 7" id="KW-0812">Transmembrane</keyword>
<dbReference type="InterPro" id="IPR021858">
    <property type="entry name" value="Fun_TF"/>
</dbReference>
<evidence type="ECO:0000259" key="8">
    <source>
        <dbReference type="Pfam" id="PF20684"/>
    </source>
</evidence>
<keyword evidence="4 7" id="KW-0472">Membrane</keyword>